<organism evidence="3 4">
    <name type="scientific">Acidicapsa dinghuensis</name>
    <dbReference type="NCBI Taxonomy" id="2218256"/>
    <lineage>
        <taxon>Bacteria</taxon>
        <taxon>Pseudomonadati</taxon>
        <taxon>Acidobacteriota</taxon>
        <taxon>Terriglobia</taxon>
        <taxon>Terriglobales</taxon>
        <taxon>Acidobacteriaceae</taxon>
        <taxon>Acidicapsa</taxon>
    </lineage>
</organism>
<dbReference type="InterPro" id="IPR011042">
    <property type="entry name" value="6-blade_b-propeller_TolB-like"/>
</dbReference>
<name>A0ABW1EDQ1_9BACT</name>
<keyword evidence="1" id="KW-0378">Hydrolase</keyword>
<dbReference type="EMBL" id="JBHSPH010000002">
    <property type="protein sequence ID" value="MFC5862134.1"/>
    <property type="molecule type" value="Genomic_DNA"/>
</dbReference>
<proteinExistence type="predicted"/>
<comment type="caution">
    <text evidence="3">The sequence shown here is derived from an EMBL/GenBank/DDBJ whole genome shotgun (WGS) entry which is preliminary data.</text>
</comment>
<dbReference type="PANTHER" id="PTHR42776:SF27">
    <property type="entry name" value="DIPEPTIDYL PEPTIDASE FAMILY MEMBER 6"/>
    <property type="match status" value="1"/>
</dbReference>
<dbReference type="InterPro" id="IPR029058">
    <property type="entry name" value="AB_hydrolase_fold"/>
</dbReference>
<dbReference type="Gene3D" id="2.120.10.30">
    <property type="entry name" value="TolB, C-terminal domain"/>
    <property type="match status" value="1"/>
</dbReference>
<evidence type="ECO:0000313" key="3">
    <source>
        <dbReference type="EMBL" id="MFC5862134.1"/>
    </source>
</evidence>
<feature type="domain" description="Peptidase S9 prolyl oligopeptidase catalytic" evidence="2">
    <location>
        <begin position="433"/>
        <end position="640"/>
    </location>
</feature>
<dbReference type="SUPFAM" id="SSF82171">
    <property type="entry name" value="DPP6 N-terminal domain-like"/>
    <property type="match status" value="1"/>
</dbReference>
<dbReference type="SUPFAM" id="SSF53474">
    <property type="entry name" value="alpha/beta-Hydrolases"/>
    <property type="match status" value="1"/>
</dbReference>
<dbReference type="InterPro" id="IPR001375">
    <property type="entry name" value="Peptidase_S9_cat"/>
</dbReference>
<reference evidence="4" key="1">
    <citation type="journal article" date="2019" name="Int. J. Syst. Evol. Microbiol.">
        <title>The Global Catalogue of Microorganisms (GCM) 10K type strain sequencing project: providing services to taxonomists for standard genome sequencing and annotation.</title>
        <authorList>
            <consortium name="The Broad Institute Genomics Platform"/>
            <consortium name="The Broad Institute Genome Sequencing Center for Infectious Disease"/>
            <person name="Wu L."/>
            <person name="Ma J."/>
        </authorList>
    </citation>
    <scope>NUCLEOTIDE SEQUENCE [LARGE SCALE GENOMIC DNA]</scope>
    <source>
        <strain evidence="4">JCM 4087</strain>
    </source>
</reference>
<dbReference type="InterPro" id="IPR002470">
    <property type="entry name" value="Peptidase_S9A"/>
</dbReference>
<evidence type="ECO:0000256" key="1">
    <source>
        <dbReference type="ARBA" id="ARBA00022801"/>
    </source>
</evidence>
<evidence type="ECO:0000259" key="2">
    <source>
        <dbReference type="Pfam" id="PF00326"/>
    </source>
</evidence>
<dbReference type="PANTHER" id="PTHR42776">
    <property type="entry name" value="SERINE PEPTIDASE S9 FAMILY MEMBER"/>
    <property type="match status" value="1"/>
</dbReference>
<keyword evidence="4" id="KW-1185">Reference proteome</keyword>
<dbReference type="Gene3D" id="3.40.50.1820">
    <property type="entry name" value="alpha/beta hydrolase"/>
    <property type="match status" value="1"/>
</dbReference>
<dbReference type="PRINTS" id="PR00862">
    <property type="entry name" value="PROLIGOPTASE"/>
</dbReference>
<dbReference type="Proteomes" id="UP001596091">
    <property type="component" value="Unassembled WGS sequence"/>
</dbReference>
<accession>A0ABW1EDQ1</accession>
<protein>
    <submittedName>
        <fullName evidence="3">S9 family peptidase</fullName>
    </submittedName>
</protein>
<sequence>MIISWVKSGFYNAFLLFVGYVLLLDGPLCRILDAQDSAQAQQDFITALSGISRCHMPSFSADSRRLAMICDINGIPQIWVTPAEGGWPTLAVASKNEVTSVYWSPTQDWLAYSEAPEGGLNEQTFIARPDGTQVQRVTTSDKADNWLDGWSADGKRLLIASNMGGSTGMNDYVVDPQAPTFQPSAYNTGTGDFLDVTADGKLALLYRLHDRGNEDLYLVRLADKKETLLTSHTGSGQFYGHITPDGRTVFARSDAGRDRLAFVRIKVSAAGEPGPMEVLESRDNAELWNVVINRSGDLVVLFWNVGGRAEIEFFHPQTGKFSAGPTLPTEEADAVEVSFSPDGKLLALNLYGSTQAPNIWTLNLTTMQLRQISLSNHPGVDTDELVRPELKQFKASDGLPLSGWLYLPKPGSKPFPLVISIHGGPETQELATFHSDYQSLLAQGIAVFAPNIRGSAGFGKAFMNLDNGALRVNAIRDVKDTADFLVSAGIADPKRLGIMGGSYGGYMTMAALSTYPRLFAAGVDMYGMVNFETFFKNTEGWMAAVSKTEFGDPDTQADLLRSLSPINHVDKIIAPTLILHGDHDTNVPVGEAKQMASALEKNRVPVQLVIFPGEGHGWNQTSTRIKSNLLVVQWFHKYLQH</sequence>
<gene>
    <name evidence="3" type="ORF">ACFPT7_07510</name>
</gene>
<evidence type="ECO:0000313" key="4">
    <source>
        <dbReference type="Proteomes" id="UP001596091"/>
    </source>
</evidence>
<dbReference type="Pfam" id="PF00326">
    <property type="entry name" value="Peptidase_S9"/>
    <property type="match status" value="1"/>
</dbReference>
<dbReference type="RefSeq" id="WP_263338299.1">
    <property type="nucleotide sequence ID" value="NZ_JAGSYH010000004.1"/>
</dbReference>